<dbReference type="Proteomes" id="UP000291078">
    <property type="component" value="Unassembled WGS sequence"/>
</dbReference>
<dbReference type="InterPro" id="IPR029063">
    <property type="entry name" value="SAM-dependent_MTases_sf"/>
</dbReference>
<keyword evidence="2" id="KW-1185">Reference proteome</keyword>
<dbReference type="AlphaFoldDB" id="A0A4Q7RGV3"/>
<evidence type="ECO:0000313" key="1">
    <source>
        <dbReference type="EMBL" id="RZT31370.1"/>
    </source>
</evidence>
<evidence type="ECO:0000313" key="2">
    <source>
        <dbReference type="Proteomes" id="UP000291078"/>
    </source>
</evidence>
<gene>
    <name evidence="1" type="ORF">EV147_4551</name>
</gene>
<accession>A0A4Q7RGV3</accession>
<dbReference type="Pfam" id="PF05401">
    <property type="entry name" value="NodS"/>
    <property type="match status" value="1"/>
</dbReference>
<comment type="caution">
    <text evidence="1">The sequence shown here is derived from an EMBL/GenBank/DDBJ whole genome shotgun (WGS) entry which is preliminary data.</text>
</comment>
<dbReference type="SUPFAM" id="SSF53335">
    <property type="entry name" value="S-adenosyl-L-methionine-dependent methyltransferases"/>
    <property type="match status" value="1"/>
</dbReference>
<organism evidence="1 2">
    <name type="scientific">Cupriavidus agavae</name>
    <dbReference type="NCBI Taxonomy" id="1001822"/>
    <lineage>
        <taxon>Bacteria</taxon>
        <taxon>Pseudomonadati</taxon>
        <taxon>Pseudomonadota</taxon>
        <taxon>Betaproteobacteria</taxon>
        <taxon>Burkholderiales</taxon>
        <taxon>Burkholderiaceae</taxon>
        <taxon>Cupriavidus</taxon>
    </lineage>
</organism>
<dbReference type="RefSeq" id="WP_130393442.1">
    <property type="nucleotide sequence ID" value="NZ_SGXM01000009.1"/>
</dbReference>
<dbReference type="EMBL" id="SGXM01000009">
    <property type="protein sequence ID" value="RZT31370.1"/>
    <property type="molecule type" value="Genomic_DNA"/>
</dbReference>
<name>A0A4Q7RGV3_9BURK</name>
<proteinExistence type="predicted"/>
<dbReference type="GO" id="GO:0008757">
    <property type="term" value="F:S-adenosylmethionine-dependent methyltransferase activity"/>
    <property type="evidence" value="ECO:0007669"/>
    <property type="project" value="InterPro"/>
</dbReference>
<dbReference type="OrthoDB" id="116799at2"/>
<dbReference type="Gene3D" id="3.40.50.150">
    <property type="entry name" value="Vaccinia Virus protein VP39"/>
    <property type="match status" value="1"/>
</dbReference>
<protein>
    <submittedName>
        <fullName evidence="1">Nodulation protein S (NodS)</fullName>
    </submittedName>
</protein>
<dbReference type="InterPro" id="IPR008715">
    <property type="entry name" value="SAM-MeTfrase_NodS-like"/>
</dbReference>
<sequence>MSAATNFDAIFEQADPWGFETLWYEARKRDVLMAALPEKRYGRALEAGCATGLLTAELATRCDTLLAVDLAERAVRRTQARMAALPHVDVRRATLPADWPAGTFDLIVLSEIGYYFERDDWRDTARHAGAALNPNGTIVACHWLRPFAERRLATRHVHGDVAHQPGLHRHVRHVEPDFVIEVWSRNPQALRLREAMQ</sequence>
<dbReference type="GO" id="GO:0009312">
    <property type="term" value="P:oligosaccharide biosynthetic process"/>
    <property type="evidence" value="ECO:0007669"/>
    <property type="project" value="InterPro"/>
</dbReference>
<reference evidence="1 2" key="1">
    <citation type="journal article" date="2015" name="Stand. Genomic Sci.">
        <title>Genomic Encyclopedia of Bacterial and Archaeal Type Strains, Phase III: the genomes of soil and plant-associated and newly described type strains.</title>
        <authorList>
            <person name="Whitman W.B."/>
            <person name="Woyke T."/>
            <person name="Klenk H.P."/>
            <person name="Zhou Y."/>
            <person name="Lilburn T.G."/>
            <person name="Beck B.J."/>
            <person name="De Vos P."/>
            <person name="Vandamme P."/>
            <person name="Eisen J.A."/>
            <person name="Garrity G."/>
            <person name="Hugenholtz P."/>
            <person name="Kyrpides N.C."/>
        </authorList>
    </citation>
    <scope>NUCLEOTIDE SEQUENCE [LARGE SCALE GENOMIC DNA]</scope>
    <source>
        <strain evidence="1 2">ASC-9842</strain>
    </source>
</reference>
<dbReference type="CDD" id="cd02440">
    <property type="entry name" value="AdoMet_MTases"/>
    <property type="match status" value="1"/>
</dbReference>